<dbReference type="SUPFAM" id="SSF52172">
    <property type="entry name" value="CheY-like"/>
    <property type="match status" value="1"/>
</dbReference>
<proteinExistence type="predicted"/>
<dbReference type="Gene3D" id="3.40.50.2300">
    <property type="match status" value="1"/>
</dbReference>
<organism evidence="1 2">
    <name type="scientific">Sphingomonas citri</name>
    <dbReference type="NCBI Taxonomy" id="2862499"/>
    <lineage>
        <taxon>Bacteria</taxon>
        <taxon>Pseudomonadati</taxon>
        <taxon>Pseudomonadota</taxon>
        <taxon>Alphaproteobacteria</taxon>
        <taxon>Sphingomonadales</taxon>
        <taxon>Sphingomonadaceae</taxon>
        <taxon>Sphingomonas</taxon>
    </lineage>
</organism>
<accession>A0ABS7BND1</accession>
<evidence type="ECO:0008006" key="3">
    <source>
        <dbReference type="Google" id="ProtNLM"/>
    </source>
</evidence>
<name>A0ABS7BND1_9SPHN</name>
<comment type="caution">
    <text evidence="1">The sequence shown here is derived from an EMBL/GenBank/DDBJ whole genome shotgun (WGS) entry which is preliminary data.</text>
</comment>
<dbReference type="Proteomes" id="UP000759103">
    <property type="component" value="Unassembled WGS sequence"/>
</dbReference>
<evidence type="ECO:0000313" key="1">
    <source>
        <dbReference type="EMBL" id="MBW6531100.1"/>
    </source>
</evidence>
<evidence type="ECO:0000313" key="2">
    <source>
        <dbReference type="Proteomes" id="UP000759103"/>
    </source>
</evidence>
<gene>
    <name evidence="1" type="ORF">KZ820_10170</name>
</gene>
<dbReference type="InterPro" id="IPR011006">
    <property type="entry name" value="CheY-like_superfamily"/>
</dbReference>
<dbReference type="EMBL" id="JAHXZN010000002">
    <property type="protein sequence ID" value="MBW6531100.1"/>
    <property type="molecule type" value="Genomic_DNA"/>
</dbReference>
<dbReference type="RefSeq" id="WP_219748486.1">
    <property type="nucleotide sequence ID" value="NZ_JAHXZN010000002.1"/>
</dbReference>
<keyword evidence="2" id="KW-1185">Reference proteome</keyword>
<protein>
    <recommendedName>
        <fullName evidence="3">Response regulator</fullName>
    </recommendedName>
</protein>
<sequence length="143" mass="14877">MFPDASPPPRPLLLLAEAEPFRVDYLRHALHDAGAQLLGPVRAVAEGLALLANLRERPAAAIVNLRLSDGSALPLLDSLEAGGVPLLLIGEAGMVPPPHLAARPCLLAPFASYQIVAAVRALPVAMTPTSPASTPLAERARHG</sequence>
<reference evidence="1 2" key="1">
    <citation type="submission" date="2021-07" db="EMBL/GenBank/DDBJ databases">
        <title>Sphingomonas sp.</title>
        <authorList>
            <person name="Feng G."/>
            <person name="Li J."/>
            <person name="Pan M."/>
        </authorList>
    </citation>
    <scope>NUCLEOTIDE SEQUENCE [LARGE SCALE GENOMIC DNA]</scope>
    <source>
        <strain evidence="1 2">RRHST34</strain>
    </source>
</reference>